<reference evidence="2" key="1">
    <citation type="submission" date="2020-09" db="EMBL/GenBank/DDBJ databases">
        <title>A novel bacterium of genus Paenibacillus, isolated from South China Sea.</title>
        <authorList>
            <person name="Huang H."/>
            <person name="Mo K."/>
            <person name="Hu Y."/>
        </authorList>
    </citation>
    <scope>NUCLEOTIDE SEQUENCE</scope>
    <source>
        <strain evidence="2">IB182493</strain>
    </source>
</reference>
<dbReference type="InterPro" id="IPR029044">
    <property type="entry name" value="Nucleotide-diphossugar_trans"/>
</dbReference>
<sequence>MAKSNKGVTVVTSTFRQSLIQNVFHNYVRQAWRKKELIVVINKDDISINKYRDWARRFPNVTVYKLPEKKNLGSCLNYAVERAKYAHVAKFDDDDYYGPNYLTEAMNVFRRTNADVVGKHGFFFYFPHKSVLLQRKTWLKPNSRCRKVAGATIMLNKRIFGKVKFATNLRSGSDRRFLNDCVKKGCRIHTSSPYNFAAIRRENPYSHTWKVSEKTLFGGKNVAVFGTNDFRSYVNKPIKPVTGTRPTSAKPTGAKPSNIKLQLHPSPYLDLTQYGT</sequence>
<keyword evidence="3" id="KW-1185">Reference proteome</keyword>
<dbReference type="CDD" id="cd00761">
    <property type="entry name" value="Glyco_tranf_GTA_type"/>
    <property type="match status" value="1"/>
</dbReference>
<dbReference type="RefSeq" id="WP_190857962.1">
    <property type="nucleotide sequence ID" value="NZ_JACXIY010000002.1"/>
</dbReference>
<comment type="caution">
    <text evidence="2">The sequence shown here is derived from an EMBL/GenBank/DDBJ whole genome shotgun (WGS) entry which is preliminary data.</text>
</comment>
<dbReference type="Proteomes" id="UP000632125">
    <property type="component" value="Unassembled WGS sequence"/>
</dbReference>
<name>A0A927CIQ1_9BACL</name>
<accession>A0A927CIQ1</accession>
<evidence type="ECO:0000313" key="3">
    <source>
        <dbReference type="Proteomes" id="UP000632125"/>
    </source>
</evidence>
<dbReference type="AlphaFoldDB" id="A0A927CIQ1"/>
<protein>
    <submittedName>
        <fullName evidence="2">Glycosyltransferase family 2 protein</fullName>
    </submittedName>
</protein>
<dbReference type="Pfam" id="PF00535">
    <property type="entry name" value="Glycos_transf_2"/>
    <property type="match status" value="1"/>
</dbReference>
<evidence type="ECO:0000259" key="1">
    <source>
        <dbReference type="Pfam" id="PF00535"/>
    </source>
</evidence>
<gene>
    <name evidence="2" type="ORF">IDH41_02475</name>
</gene>
<dbReference type="InterPro" id="IPR001173">
    <property type="entry name" value="Glyco_trans_2-like"/>
</dbReference>
<dbReference type="EMBL" id="JACXIY010000002">
    <property type="protein sequence ID" value="MBD2867427.1"/>
    <property type="molecule type" value="Genomic_DNA"/>
</dbReference>
<dbReference type="Gene3D" id="3.90.550.10">
    <property type="entry name" value="Spore Coat Polysaccharide Biosynthesis Protein SpsA, Chain A"/>
    <property type="match status" value="1"/>
</dbReference>
<dbReference type="SUPFAM" id="SSF53448">
    <property type="entry name" value="Nucleotide-diphospho-sugar transferases"/>
    <property type="match status" value="1"/>
</dbReference>
<evidence type="ECO:0000313" key="2">
    <source>
        <dbReference type="EMBL" id="MBD2867427.1"/>
    </source>
</evidence>
<feature type="domain" description="Glycosyltransferase 2-like" evidence="1">
    <location>
        <begin position="11"/>
        <end position="128"/>
    </location>
</feature>
<proteinExistence type="predicted"/>
<organism evidence="2 3">
    <name type="scientific">Paenibacillus arenilitoris</name>
    <dbReference type="NCBI Taxonomy" id="2772299"/>
    <lineage>
        <taxon>Bacteria</taxon>
        <taxon>Bacillati</taxon>
        <taxon>Bacillota</taxon>
        <taxon>Bacilli</taxon>
        <taxon>Bacillales</taxon>
        <taxon>Paenibacillaceae</taxon>
        <taxon>Paenibacillus</taxon>
    </lineage>
</organism>